<feature type="transmembrane region" description="Helical" evidence="1">
    <location>
        <begin position="46"/>
        <end position="66"/>
    </location>
</feature>
<accession>A0A9W7C1J5</accession>
<evidence type="ECO:0000256" key="1">
    <source>
        <dbReference type="SAM" id="Phobius"/>
    </source>
</evidence>
<gene>
    <name evidence="2" type="ORF">TrST_g988</name>
</gene>
<feature type="transmembrane region" description="Helical" evidence="1">
    <location>
        <begin position="12"/>
        <end position="34"/>
    </location>
</feature>
<evidence type="ECO:0000313" key="3">
    <source>
        <dbReference type="Proteomes" id="UP001165085"/>
    </source>
</evidence>
<keyword evidence="1" id="KW-1133">Transmembrane helix</keyword>
<name>A0A9W7C1J5_9STRA</name>
<comment type="caution">
    <text evidence="2">The sequence shown here is derived from an EMBL/GenBank/DDBJ whole genome shotgun (WGS) entry which is preliminary data.</text>
</comment>
<keyword evidence="1" id="KW-0812">Transmembrane</keyword>
<dbReference type="AlphaFoldDB" id="A0A9W7C1J5"/>
<dbReference type="Proteomes" id="UP001165085">
    <property type="component" value="Unassembled WGS sequence"/>
</dbReference>
<evidence type="ECO:0000313" key="2">
    <source>
        <dbReference type="EMBL" id="GMH98296.1"/>
    </source>
</evidence>
<dbReference type="EMBL" id="BRXY01000513">
    <property type="protein sequence ID" value="GMH98296.1"/>
    <property type="molecule type" value="Genomic_DNA"/>
</dbReference>
<proteinExistence type="predicted"/>
<keyword evidence="1" id="KW-0472">Membrane</keyword>
<keyword evidence="3" id="KW-1185">Reference proteome</keyword>
<organism evidence="2 3">
    <name type="scientific">Triparma strigata</name>
    <dbReference type="NCBI Taxonomy" id="1606541"/>
    <lineage>
        <taxon>Eukaryota</taxon>
        <taxon>Sar</taxon>
        <taxon>Stramenopiles</taxon>
        <taxon>Ochrophyta</taxon>
        <taxon>Bolidophyceae</taxon>
        <taxon>Parmales</taxon>
        <taxon>Triparmaceae</taxon>
        <taxon>Triparma</taxon>
    </lineage>
</organism>
<reference evidence="3" key="1">
    <citation type="journal article" date="2023" name="Commun. Biol.">
        <title>Genome analysis of Parmales, the sister group of diatoms, reveals the evolutionary specialization of diatoms from phago-mixotrophs to photoautotrophs.</title>
        <authorList>
            <person name="Ban H."/>
            <person name="Sato S."/>
            <person name="Yoshikawa S."/>
            <person name="Yamada K."/>
            <person name="Nakamura Y."/>
            <person name="Ichinomiya M."/>
            <person name="Sato N."/>
            <person name="Blanc-Mathieu R."/>
            <person name="Endo H."/>
            <person name="Kuwata A."/>
            <person name="Ogata H."/>
        </authorList>
    </citation>
    <scope>NUCLEOTIDE SEQUENCE [LARGE SCALE GENOMIC DNA]</scope>
    <source>
        <strain evidence="3">NIES 3701</strain>
    </source>
</reference>
<protein>
    <submittedName>
        <fullName evidence="2">Uncharacterized protein</fullName>
    </submittedName>
</protein>
<sequence>MVTLDLTWYKMLQGVFFVITAMSSLYLLSVFGTYSSTRKAEYLTTLIGWVGISSSVVVLLINNIVIKRVHAAHKLQPSSINDNKRSTRSFSATEVEDGMVMASFV</sequence>